<protein>
    <submittedName>
        <fullName evidence="1">BnaC04g51370D protein</fullName>
    </submittedName>
</protein>
<keyword evidence="2" id="KW-1185">Reference proteome</keyword>
<dbReference type="AlphaFoldDB" id="A0A078GQB1"/>
<organism evidence="1 2">
    <name type="scientific">Brassica napus</name>
    <name type="common">Rape</name>
    <dbReference type="NCBI Taxonomy" id="3708"/>
    <lineage>
        <taxon>Eukaryota</taxon>
        <taxon>Viridiplantae</taxon>
        <taxon>Streptophyta</taxon>
        <taxon>Embryophyta</taxon>
        <taxon>Tracheophyta</taxon>
        <taxon>Spermatophyta</taxon>
        <taxon>Magnoliopsida</taxon>
        <taxon>eudicotyledons</taxon>
        <taxon>Gunneridae</taxon>
        <taxon>Pentapetalae</taxon>
        <taxon>rosids</taxon>
        <taxon>malvids</taxon>
        <taxon>Brassicales</taxon>
        <taxon>Brassicaceae</taxon>
        <taxon>Brassiceae</taxon>
        <taxon>Brassica</taxon>
    </lineage>
</organism>
<dbReference type="PaxDb" id="3708-A0A078GQB1"/>
<reference evidence="1 2" key="1">
    <citation type="journal article" date="2014" name="Science">
        <title>Plant genetics. Early allopolyploid evolution in the post-Neolithic Brassica napus oilseed genome.</title>
        <authorList>
            <person name="Chalhoub B."/>
            <person name="Denoeud F."/>
            <person name="Liu S."/>
            <person name="Parkin I.A."/>
            <person name="Tang H."/>
            <person name="Wang X."/>
            <person name="Chiquet J."/>
            <person name="Belcram H."/>
            <person name="Tong C."/>
            <person name="Samans B."/>
            <person name="Correa M."/>
            <person name="Da Silva C."/>
            <person name="Just J."/>
            <person name="Falentin C."/>
            <person name="Koh C.S."/>
            <person name="Le Clainche I."/>
            <person name="Bernard M."/>
            <person name="Bento P."/>
            <person name="Noel B."/>
            <person name="Labadie K."/>
            <person name="Alberti A."/>
            <person name="Charles M."/>
            <person name="Arnaud D."/>
            <person name="Guo H."/>
            <person name="Daviaud C."/>
            <person name="Alamery S."/>
            <person name="Jabbari K."/>
            <person name="Zhao M."/>
            <person name="Edger P.P."/>
            <person name="Chelaifa H."/>
            <person name="Tack D."/>
            <person name="Lassalle G."/>
            <person name="Mestiri I."/>
            <person name="Schnel N."/>
            <person name="Le Paslier M.C."/>
            <person name="Fan G."/>
            <person name="Renault V."/>
            <person name="Bayer P.E."/>
            <person name="Golicz A.A."/>
            <person name="Manoli S."/>
            <person name="Lee T.H."/>
            <person name="Thi V.H."/>
            <person name="Chalabi S."/>
            <person name="Hu Q."/>
            <person name="Fan C."/>
            <person name="Tollenaere R."/>
            <person name="Lu Y."/>
            <person name="Battail C."/>
            <person name="Shen J."/>
            <person name="Sidebottom C.H."/>
            <person name="Wang X."/>
            <person name="Canaguier A."/>
            <person name="Chauveau A."/>
            <person name="Berard A."/>
            <person name="Deniot G."/>
            <person name="Guan M."/>
            <person name="Liu Z."/>
            <person name="Sun F."/>
            <person name="Lim Y.P."/>
            <person name="Lyons E."/>
            <person name="Town C.D."/>
            <person name="Bancroft I."/>
            <person name="Wang X."/>
            <person name="Meng J."/>
            <person name="Ma J."/>
            <person name="Pires J.C."/>
            <person name="King G.J."/>
            <person name="Brunel D."/>
            <person name="Delourme R."/>
            <person name="Renard M."/>
            <person name="Aury J.M."/>
            <person name="Adams K.L."/>
            <person name="Batley J."/>
            <person name="Snowdon R.J."/>
            <person name="Tost J."/>
            <person name="Edwards D."/>
            <person name="Zhou Y."/>
            <person name="Hua W."/>
            <person name="Sharpe A.G."/>
            <person name="Paterson A.H."/>
            <person name="Guan C."/>
            <person name="Wincker P."/>
        </authorList>
    </citation>
    <scope>NUCLEOTIDE SEQUENCE [LARGE SCALE GENOMIC DNA]</scope>
    <source>
        <strain evidence="2">cv. Darmor-bzh</strain>
    </source>
</reference>
<name>A0A078GQB1_BRANA</name>
<dbReference type="EMBL" id="LK032205">
    <property type="protein sequence ID" value="CDY27496.1"/>
    <property type="molecule type" value="Genomic_DNA"/>
</dbReference>
<sequence>MLGGLWFRGAPSATVACS</sequence>
<evidence type="ECO:0000313" key="1">
    <source>
        <dbReference type="EMBL" id="CDY27496.1"/>
    </source>
</evidence>
<accession>A0A078GQB1</accession>
<evidence type="ECO:0000313" key="2">
    <source>
        <dbReference type="Proteomes" id="UP000028999"/>
    </source>
</evidence>
<gene>
    <name evidence="1" type="primary">BnaC04g51370D</name>
    <name evidence="1" type="ORF">GSBRNA2T00038162001</name>
</gene>
<dbReference type="Proteomes" id="UP000028999">
    <property type="component" value="Unassembled WGS sequence"/>
</dbReference>
<proteinExistence type="predicted"/>